<protein>
    <submittedName>
        <fullName evidence="1">Uncharacterized protein</fullName>
    </submittedName>
</protein>
<name>A0A261G8N2_9BIFI</name>
<evidence type="ECO:0000313" key="2">
    <source>
        <dbReference type="Proteomes" id="UP000216451"/>
    </source>
</evidence>
<reference evidence="1 2" key="1">
    <citation type="journal article" date="2017" name="BMC Genomics">
        <title>Comparative genomic and phylogenomic analyses of the Bifidobacteriaceae family.</title>
        <authorList>
            <person name="Lugli G.A."/>
            <person name="Milani C."/>
            <person name="Turroni F."/>
            <person name="Duranti S."/>
            <person name="Mancabelli L."/>
            <person name="Mangifesta M."/>
            <person name="Ferrario C."/>
            <person name="Modesto M."/>
            <person name="Mattarelli P."/>
            <person name="Jiri K."/>
            <person name="van Sinderen D."/>
            <person name="Ventura M."/>
        </authorList>
    </citation>
    <scope>NUCLEOTIDE SEQUENCE [LARGE SCALE GENOMIC DNA]</scope>
    <source>
        <strain evidence="1 2">LMG 28769</strain>
    </source>
</reference>
<comment type="caution">
    <text evidence="1">The sequence shown here is derived from an EMBL/GenBank/DDBJ whole genome shotgun (WGS) entry which is preliminary data.</text>
</comment>
<organism evidence="1 2">
    <name type="scientific">Bifidobacterium aquikefiri</name>
    <dbReference type="NCBI Taxonomy" id="1653207"/>
    <lineage>
        <taxon>Bacteria</taxon>
        <taxon>Bacillati</taxon>
        <taxon>Actinomycetota</taxon>
        <taxon>Actinomycetes</taxon>
        <taxon>Bifidobacteriales</taxon>
        <taxon>Bifidobacteriaceae</taxon>
        <taxon>Bifidobacterium</taxon>
    </lineage>
</organism>
<sequence>MVLPGTVSWYSIDSCDALFTMSPSSSSSVSVDESIRSLIPPTCSRNVENLAGASSNVAKTRKLHLRVTSLSSFREGHAPENTL</sequence>
<dbReference type="EMBL" id="MWXA01000003">
    <property type="protein sequence ID" value="OZG67791.1"/>
    <property type="molecule type" value="Genomic_DNA"/>
</dbReference>
<evidence type="ECO:0000313" key="1">
    <source>
        <dbReference type="EMBL" id="OZG67791.1"/>
    </source>
</evidence>
<proteinExistence type="predicted"/>
<dbReference type="Proteomes" id="UP000216451">
    <property type="component" value="Unassembled WGS sequence"/>
</dbReference>
<accession>A0A261G8N2</accession>
<gene>
    <name evidence="1" type="ORF">BAQU_0435</name>
</gene>
<keyword evidence="2" id="KW-1185">Reference proteome</keyword>
<dbReference type="AlphaFoldDB" id="A0A261G8N2"/>